<dbReference type="CDD" id="cd22151">
    <property type="entry name" value="F-box_AtGID2-like"/>
    <property type="match status" value="1"/>
</dbReference>
<protein>
    <recommendedName>
        <fullName evidence="2">F-box domain-containing protein</fullName>
    </recommendedName>
</protein>
<keyword evidence="4" id="KW-1185">Reference proteome</keyword>
<evidence type="ECO:0000313" key="3">
    <source>
        <dbReference type="EMBL" id="KAG5411909.1"/>
    </source>
</evidence>
<organism evidence="3 4">
    <name type="scientific">Brassica rapa subsp. trilocularis</name>
    <dbReference type="NCBI Taxonomy" id="1813537"/>
    <lineage>
        <taxon>Eukaryota</taxon>
        <taxon>Viridiplantae</taxon>
        <taxon>Streptophyta</taxon>
        <taxon>Embryophyta</taxon>
        <taxon>Tracheophyta</taxon>
        <taxon>Spermatophyta</taxon>
        <taxon>Magnoliopsida</taxon>
        <taxon>eudicotyledons</taxon>
        <taxon>Gunneridae</taxon>
        <taxon>Pentapetalae</taxon>
        <taxon>rosids</taxon>
        <taxon>malvids</taxon>
        <taxon>Brassicales</taxon>
        <taxon>Brassicaceae</taxon>
        <taxon>Brassiceae</taxon>
        <taxon>Brassica</taxon>
    </lineage>
</organism>
<evidence type="ECO:0000256" key="1">
    <source>
        <dbReference type="SAM" id="MobiDB-lite"/>
    </source>
</evidence>
<name>A0ABQ7NM44_BRACM</name>
<sequence length="302" mass="33877">MSEKRIGMVEKSNNKRQRVNLVPTFSINDHHDVLVEILRRLDGPSLCSAACVCRLWSAVARNDSIWEELCFRQVSPRPSLSLRSVVSALGGYRCLYFLCIRPVLARLPKIIWSRDQLQLSLSLYCVHYYERLYVGAWLGDAPPSSLMFLRKPVNRPQRRVSNGVKENEGVPLSEASTEGFQTNEAGNWETIPGSKHGAEVDAVQINDKEGIVVSPSRFIPLLGIDEEDAEENEEETVEVNKELEDGEISEGKLIQRPQTPHRGKRPTHVSSQRAARGATVRAKDLMLAGKQGAHKKTSVRKL</sequence>
<evidence type="ECO:0000313" key="4">
    <source>
        <dbReference type="Proteomes" id="UP000823674"/>
    </source>
</evidence>
<feature type="domain" description="F-box" evidence="2">
    <location>
        <begin position="31"/>
        <end position="69"/>
    </location>
</feature>
<dbReference type="Pfam" id="PF12937">
    <property type="entry name" value="F-box-like"/>
    <property type="match status" value="1"/>
</dbReference>
<dbReference type="InterPro" id="IPR044184">
    <property type="entry name" value="SNE/GID2"/>
</dbReference>
<gene>
    <name evidence="3" type="primary">A02p052520.1_BraROA</name>
    <name evidence="3" type="ORF">IGI04_008228</name>
</gene>
<proteinExistence type="predicted"/>
<dbReference type="InterPro" id="IPR036047">
    <property type="entry name" value="F-box-like_dom_sf"/>
</dbReference>
<dbReference type="PANTHER" id="PTHR47750:SF1">
    <property type="entry name" value="F-BOX PROTEIN SNE"/>
    <property type="match status" value="1"/>
</dbReference>
<dbReference type="Proteomes" id="UP000823674">
    <property type="component" value="Chromosome A02"/>
</dbReference>
<dbReference type="SUPFAM" id="SSF81383">
    <property type="entry name" value="F-box domain"/>
    <property type="match status" value="1"/>
</dbReference>
<accession>A0ABQ7NM44</accession>
<dbReference type="EMBL" id="JADBGQ010000002">
    <property type="protein sequence ID" value="KAG5411909.1"/>
    <property type="molecule type" value="Genomic_DNA"/>
</dbReference>
<dbReference type="PANTHER" id="PTHR47750">
    <property type="entry name" value="F-BOX PROTEIN SNE"/>
    <property type="match status" value="1"/>
</dbReference>
<reference evidence="3 4" key="1">
    <citation type="submission" date="2021-03" db="EMBL/GenBank/DDBJ databases">
        <authorList>
            <person name="King G.J."/>
            <person name="Bancroft I."/>
            <person name="Baten A."/>
            <person name="Bloomfield J."/>
            <person name="Borpatragohain P."/>
            <person name="He Z."/>
            <person name="Irish N."/>
            <person name="Irwin J."/>
            <person name="Liu K."/>
            <person name="Mauleon R.P."/>
            <person name="Moore J."/>
            <person name="Morris R."/>
            <person name="Ostergaard L."/>
            <person name="Wang B."/>
            <person name="Wells R."/>
        </authorList>
    </citation>
    <scope>NUCLEOTIDE SEQUENCE [LARGE SCALE GENOMIC DNA]</scope>
    <source>
        <strain evidence="3">R-o-18</strain>
        <tissue evidence="3">Leaf</tissue>
    </source>
</reference>
<dbReference type="SMART" id="SM00256">
    <property type="entry name" value="FBOX"/>
    <property type="match status" value="1"/>
</dbReference>
<evidence type="ECO:0000259" key="2">
    <source>
        <dbReference type="SMART" id="SM00256"/>
    </source>
</evidence>
<comment type="caution">
    <text evidence="3">The sequence shown here is derived from an EMBL/GenBank/DDBJ whole genome shotgun (WGS) entry which is preliminary data.</text>
</comment>
<feature type="region of interest" description="Disordered" evidence="1">
    <location>
        <begin position="245"/>
        <end position="281"/>
    </location>
</feature>
<dbReference type="InterPro" id="IPR001810">
    <property type="entry name" value="F-box_dom"/>
</dbReference>
<dbReference type="Gene3D" id="1.20.1280.50">
    <property type="match status" value="1"/>
</dbReference>